<reference evidence="3 4" key="1">
    <citation type="journal article" date="2013" name="PLoS ONE">
        <title>Genomic and secretomic analyses reveal unique features of the lignocellulolytic enzyme system of Penicillium decumbens.</title>
        <authorList>
            <person name="Liu G."/>
            <person name="Zhang L."/>
            <person name="Wei X."/>
            <person name="Zou G."/>
            <person name="Qin Y."/>
            <person name="Ma L."/>
            <person name="Li J."/>
            <person name="Zheng H."/>
            <person name="Wang S."/>
            <person name="Wang C."/>
            <person name="Xun L."/>
            <person name="Zhao G.-P."/>
            <person name="Zhou Z."/>
            <person name="Qu Y."/>
        </authorList>
    </citation>
    <scope>NUCLEOTIDE SEQUENCE [LARGE SCALE GENOMIC DNA]</scope>
    <source>
        <strain evidence="4">114-2 / CGMCC 5302</strain>
    </source>
</reference>
<feature type="compositionally biased region" description="Basic and acidic residues" evidence="1">
    <location>
        <begin position="749"/>
        <end position="764"/>
    </location>
</feature>
<dbReference type="PANTHER" id="PTHR48187:SF2">
    <property type="entry name" value="LD21810P"/>
    <property type="match status" value="1"/>
</dbReference>
<feature type="compositionally biased region" description="Low complexity" evidence="1">
    <location>
        <begin position="501"/>
        <end position="511"/>
    </location>
</feature>
<dbReference type="InterPro" id="IPR027417">
    <property type="entry name" value="P-loop_NTPase"/>
</dbReference>
<evidence type="ECO:0000313" key="4">
    <source>
        <dbReference type="Proteomes" id="UP000019376"/>
    </source>
</evidence>
<dbReference type="STRING" id="933388.S7ZGQ6"/>
<dbReference type="GO" id="GO:0043531">
    <property type="term" value="F:ADP binding"/>
    <property type="evidence" value="ECO:0007669"/>
    <property type="project" value="InterPro"/>
</dbReference>
<dbReference type="Pfam" id="PF00931">
    <property type="entry name" value="NB-ARC"/>
    <property type="match status" value="1"/>
</dbReference>
<dbReference type="PANTHER" id="PTHR48187">
    <property type="entry name" value="LD21810P"/>
    <property type="match status" value="1"/>
</dbReference>
<dbReference type="Proteomes" id="UP000019376">
    <property type="component" value="Unassembled WGS sequence"/>
</dbReference>
<feature type="compositionally biased region" description="Low complexity" evidence="1">
    <location>
        <begin position="1084"/>
        <end position="1098"/>
    </location>
</feature>
<evidence type="ECO:0000313" key="3">
    <source>
        <dbReference type="EMBL" id="EPS29830.1"/>
    </source>
</evidence>
<feature type="region of interest" description="Disordered" evidence="1">
    <location>
        <begin position="921"/>
        <end position="952"/>
    </location>
</feature>
<evidence type="ECO:0000256" key="1">
    <source>
        <dbReference type="SAM" id="MobiDB-lite"/>
    </source>
</evidence>
<dbReference type="HOGENOM" id="CLU_001668_1_0_1"/>
<feature type="compositionally biased region" description="Polar residues" evidence="1">
    <location>
        <begin position="737"/>
        <end position="748"/>
    </location>
</feature>
<feature type="region of interest" description="Disordered" evidence="1">
    <location>
        <begin position="1072"/>
        <end position="1109"/>
    </location>
</feature>
<gene>
    <name evidence="3" type="ORF">PDE_04780</name>
</gene>
<dbReference type="eggNOG" id="KOG2029">
    <property type="taxonomic scope" value="Eukaryota"/>
</dbReference>
<sequence>MEKQLDELHKRLFKAKARAERTMAVLIAGVPGSGKTHLARQYVFTQLDCYSGGVFWVDAKSRESIHKCFWEIAQAAALIEQNEADEPEYKQSQTYVDAVRNWLQSRHEWLLIFDGILFDHDDDINKFRSFLPWSKRCSIIYTSITSTLRKKQRLFEPYCLSVPRLKVEDACKLLYRDLGIRRPTAEQCAKATELVEYYECLPLAIHAIGHRLNATGKRIERYRVKHQVTDKKLAEPFLSIMNDLYRLNQREALNLINLLSFLSHQVPVGLLLLGRSIMTAENAEILSSAQSGEEPDLDTTLGTLINYGLVERTSELDMNLQQISSSQYSSDEMQVDPRLTPQLTDSFTGSSQDGFFSLYRSSSGVDIVKVHSVVQGFCRDELKIKDEDHKDIIMQTPGFYDSWLIVATRFLCRSYEMAKERMAHYNDCGLVRDYREYETQASRLAELFPRKPAMENHPPVLREARETLKQLMKSVSNEIDRMSPSSSQESTRNQKSVFDRSSSSSSSFPESSADEGGLSRESTWNFTESGSVRAASPEEMMRAPAFRLELFPPHVYHHAESGSDDGYETDGDDANEAPKISPALSQISQNTERPRDSPASHSPPIPYNGIQDWQLAQSYSHIYSAEPAPPSQKSRGPRRLRSPPLGSPLVEISPIEGRGSSSRASSEQGRSPSVSGSTAESALAAVRRMNGSQSLSGQRSLSGSSTSPTNAENAPPYAKTAAKRTADADDMSIRRPPSSSTSGNSDVQSEVHIRSSEDLPDSHPGRTLGSPLARELMSHDILTDPPSRPTYRETDRRPLTQSLGALDLYGTATSGLDSRRPSLQANLDLTASASTLIPYTIPTRNVSASTPSLLQYPPPLLPVDHDISITITPKPSLPQHVTRGAVLGPPVASTPAKVAHPSAILPGSLPLSMAASDSALMGESEQIGSEPLSRGSSTFSTQSCATEPVRSPPQFSPPSFFVGPAQSLSASSTQWVSAPVSDGHVGALPSEQVYALSGFSRGRIGSVDERIIDTSQEWVSDLEPGPLLPVAGHRLDVRDPRLRLHGVRKLQTPRNIPSYRLLHPNISGPIIPGHEQAYLPTQNGSVPPARPRSGSSPAKPNYAYSGPRA</sequence>
<protein>
    <recommendedName>
        <fullName evidence="2">NB-ARC domain-containing protein</fullName>
    </recommendedName>
</protein>
<accession>S7ZGQ6</accession>
<dbReference type="SUPFAM" id="SSF52540">
    <property type="entry name" value="P-loop containing nucleoside triphosphate hydrolases"/>
    <property type="match status" value="1"/>
</dbReference>
<feature type="compositionally biased region" description="Acidic residues" evidence="1">
    <location>
        <begin position="562"/>
        <end position="575"/>
    </location>
</feature>
<feature type="region of interest" description="Disordered" evidence="1">
    <location>
        <begin position="624"/>
        <end position="799"/>
    </location>
</feature>
<dbReference type="Gene3D" id="3.40.50.300">
    <property type="entry name" value="P-loop containing nucleotide triphosphate hydrolases"/>
    <property type="match status" value="1"/>
</dbReference>
<feature type="compositionally biased region" description="Low complexity" evidence="1">
    <location>
        <begin position="691"/>
        <end position="707"/>
    </location>
</feature>
<dbReference type="OrthoDB" id="5086500at2759"/>
<dbReference type="EMBL" id="KB644412">
    <property type="protein sequence ID" value="EPS29830.1"/>
    <property type="molecule type" value="Genomic_DNA"/>
</dbReference>
<keyword evidence="4" id="KW-1185">Reference proteome</keyword>
<feature type="domain" description="NB-ARC" evidence="2">
    <location>
        <begin position="2"/>
        <end position="173"/>
    </location>
</feature>
<evidence type="ECO:0000259" key="2">
    <source>
        <dbReference type="Pfam" id="PF00931"/>
    </source>
</evidence>
<organism evidence="3 4">
    <name type="scientific">Penicillium oxalicum (strain 114-2 / CGMCC 5302)</name>
    <name type="common">Penicillium decumbens</name>
    <dbReference type="NCBI Taxonomy" id="933388"/>
    <lineage>
        <taxon>Eukaryota</taxon>
        <taxon>Fungi</taxon>
        <taxon>Dikarya</taxon>
        <taxon>Ascomycota</taxon>
        <taxon>Pezizomycotina</taxon>
        <taxon>Eurotiomycetes</taxon>
        <taxon>Eurotiomycetidae</taxon>
        <taxon>Eurotiales</taxon>
        <taxon>Aspergillaceae</taxon>
        <taxon>Penicillium</taxon>
    </lineage>
</organism>
<feature type="compositionally biased region" description="Polar residues" evidence="1">
    <location>
        <begin position="934"/>
        <end position="945"/>
    </location>
</feature>
<feature type="region of interest" description="Disordered" evidence="1">
    <location>
        <begin position="557"/>
        <end position="609"/>
    </location>
</feature>
<feature type="compositionally biased region" description="Low complexity" evidence="1">
    <location>
        <begin position="657"/>
        <end position="673"/>
    </location>
</feature>
<feature type="region of interest" description="Disordered" evidence="1">
    <location>
        <begin position="477"/>
        <end position="524"/>
    </location>
</feature>
<proteinExistence type="predicted"/>
<dbReference type="PhylomeDB" id="S7ZGQ6"/>
<dbReference type="InterPro" id="IPR002182">
    <property type="entry name" value="NB-ARC"/>
</dbReference>
<feature type="compositionally biased region" description="Basic and acidic residues" evidence="1">
    <location>
        <begin position="724"/>
        <end position="733"/>
    </location>
</feature>
<name>S7ZGQ6_PENO1</name>
<dbReference type="AlphaFoldDB" id="S7ZGQ6"/>
<feature type="compositionally biased region" description="Polar residues" evidence="1">
    <location>
        <begin position="477"/>
        <end position="500"/>
    </location>
</feature>